<feature type="compositionally biased region" description="Basic residues" evidence="1">
    <location>
        <begin position="506"/>
        <end position="520"/>
    </location>
</feature>
<feature type="region of interest" description="Disordered" evidence="1">
    <location>
        <begin position="468"/>
        <end position="549"/>
    </location>
</feature>
<dbReference type="Pfam" id="PF02373">
    <property type="entry name" value="JmjC"/>
    <property type="match status" value="1"/>
</dbReference>
<feature type="domain" description="JmjC" evidence="3">
    <location>
        <begin position="302"/>
        <end position="462"/>
    </location>
</feature>
<proteinExistence type="predicted"/>
<feature type="compositionally biased region" description="Basic and acidic residues" evidence="1">
    <location>
        <begin position="468"/>
        <end position="478"/>
    </location>
</feature>
<dbReference type="PANTHER" id="PTHR10694">
    <property type="entry name" value="LYSINE-SPECIFIC DEMETHYLASE"/>
    <property type="match status" value="1"/>
</dbReference>
<dbReference type="PROSITE" id="PS51183">
    <property type="entry name" value="JMJN"/>
    <property type="match status" value="1"/>
</dbReference>
<reference evidence="4 5" key="1">
    <citation type="submission" date="2023-08" db="EMBL/GenBank/DDBJ databases">
        <title>Black Yeasts Isolated from many extreme environments.</title>
        <authorList>
            <person name="Coleine C."/>
            <person name="Stajich J.E."/>
            <person name="Selbmann L."/>
        </authorList>
    </citation>
    <scope>NUCLEOTIDE SEQUENCE [LARGE SCALE GENOMIC DNA]</scope>
    <source>
        <strain evidence="4 5">CCFEE 5885</strain>
    </source>
</reference>
<dbReference type="PANTHER" id="PTHR10694:SF7">
    <property type="entry name" value="[HISTONE H3]-TRIMETHYL-L-LYSINE(9) DEMETHYLASE"/>
    <property type="match status" value="1"/>
</dbReference>
<keyword evidence="5" id="KW-1185">Reference proteome</keyword>
<dbReference type="Proteomes" id="UP001345013">
    <property type="component" value="Unassembled WGS sequence"/>
</dbReference>
<protein>
    <recommendedName>
        <fullName evidence="6">JmjC domain-containing protein</fullName>
    </recommendedName>
</protein>
<accession>A0ABR0K1W5</accession>
<evidence type="ECO:0000313" key="4">
    <source>
        <dbReference type="EMBL" id="KAK5082561.1"/>
    </source>
</evidence>
<dbReference type="SUPFAM" id="SSF51197">
    <property type="entry name" value="Clavaminate synthase-like"/>
    <property type="match status" value="1"/>
</dbReference>
<evidence type="ECO:0000259" key="3">
    <source>
        <dbReference type="PROSITE" id="PS51184"/>
    </source>
</evidence>
<comment type="caution">
    <text evidence="4">The sequence shown here is derived from an EMBL/GenBank/DDBJ whole genome shotgun (WGS) entry which is preliminary data.</text>
</comment>
<feature type="domain" description="JmjN" evidence="2">
    <location>
        <begin position="174"/>
        <end position="216"/>
    </location>
</feature>
<organism evidence="4 5">
    <name type="scientific">Lithohypha guttulata</name>
    <dbReference type="NCBI Taxonomy" id="1690604"/>
    <lineage>
        <taxon>Eukaryota</taxon>
        <taxon>Fungi</taxon>
        <taxon>Dikarya</taxon>
        <taxon>Ascomycota</taxon>
        <taxon>Pezizomycotina</taxon>
        <taxon>Eurotiomycetes</taxon>
        <taxon>Chaetothyriomycetidae</taxon>
        <taxon>Chaetothyriales</taxon>
        <taxon>Trichomeriaceae</taxon>
        <taxon>Lithohypha</taxon>
    </lineage>
</organism>
<name>A0ABR0K1W5_9EURO</name>
<gene>
    <name evidence="4" type="ORF">LTR24_007936</name>
</gene>
<evidence type="ECO:0000256" key="1">
    <source>
        <dbReference type="SAM" id="MobiDB-lite"/>
    </source>
</evidence>
<dbReference type="InterPro" id="IPR009550">
    <property type="entry name" value="VirE3"/>
</dbReference>
<evidence type="ECO:0000259" key="2">
    <source>
        <dbReference type="PROSITE" id="PS51183"/>
    </source>
</evidence>
<feature type="region of interest" description="Disordered" evidence="1">
    <location>
        <begin position="134"/>
        <end position="162"/>
    </location>
</feature>
<feature type="compositionally biased region" description="Polar residues" evidence="1">
    <location>
        <begin position="492"/>
        <end position="505"/>
    </location>
</feature>
<dbReference type="PROSITE" id="PS51184">
    <property type="entry name" value="JMJC"/>
    <property type="match status" value="1"/>
</dbReference>
<dbReference type="EMBL" id="JAVRRG010000127">
    <property type="protein sequence ID" value="KAK5082561.1"/>
    <property type="molecule type" value="Genomic_DNA"/>
</dbReference>
<dbReference type="Gene3D" id="2.60.120.650">
    <property type="entry name" value="Cupin"/>
    <property type="match status" value="1"/>
</dbReference>
<feature type="compositionally biased region" description="Basic and acidic residues" evidence="1">
    <location>
        <begin position="521"/>
        <end position="536"/>
    </location>
</feature>
<sequence>MDQLSQGERLRDFIQEAIASPQATWDSMSVAVNDYPLPARTAVHNFYQTVRHFLRALDHVVAVDGEVDPRPDESPPHRVAASPSALTMLAEATSQAQPLEPEVQLSRATAHEFNDVRPLVHDHHTGADAVPTPVPPSVESARLSPSLPWPSVTEAPGKTTVPAGEIRSDMEENILRLYPTAAQYLDFPSLLTRARELGAERVGVFKVVLPSDLRRDVEAVDSDDWPVSVFAATKKTDGVFQLGRRPRRAVLRMTPDAAKLTTAQALERFEAALEDRSGFDGVAYCTDHDAQGLQDRHDLGLPEQSPIWPLHGNELDRTVKRVPGLHYPFGYKSGAHFGAPFALHREDCDLVSLNVLYFGCKMWTVVGSHHASLFEQKHQSIWKHRYTCAQRLRHCSTWILPRTLIDWGAAPVTLRQEPHEVVVVFAGAYHQGFCVGSTLGEAVNYAAAGWSIDGYAGCSARCPGHPIPNEHMKFRQPDEPQQDPDTSDMEPTASTKSSESGPSTKGQKRAKLSPRRHTKRVKVDLRPPIRHKDPVAPKETTGTTKRGVAVRGQPQMDLTRKQQIESQHSERITTMAQAVGSPSAFTILKQVLVALPQRGQTPHHDLTVNGPKTLIDVVEGAETSGALHCYQRRFALARLAQVYHLQYRQNGEKFGVVRKGDKAAAHETMIQRTWGYPFPDEHRGCPKTKGGLIEAATTAAVRWNKCKSKLLRLLEAGQRWLGLVDQHGWSVLALIAPDWDTSESRLSVTDGIFEQKLTRSEYEQLVRTIAVQRRRLLHDMRKTNSSVLDVLVDPSRIRHETLLQAIEDGAVEDDERGVVQLLQSVT</sequence>
<dbReference type="SMART" id="SM00558">
    <property type="entry name" value="JmjC"/>
    <property type="match status" value="1"/>
</dbReference>
<evidence type="ECO:0008006" key="6">
    <source>
        <dbReference type="Google" id="ProtNLM"/>
    </source>
</evidence>
<evidence type="ECO:0000313" key="5">
    <source>
        <dbReference type="Proteomes" id="UP001345013"/>
    </source>
</evidence>
<dbReference type="InterPro" id="IPR003349">
    <property type="entry name" value="JmjN"/>
</dbReference>
<dbReference type="InterPro" id="IPR003347">
    <property type="entry name" value="JmjC_dom"/>
</dbReference>
<dbReference type="Pfam" id="PF06661">
    <property type="entry name" value="VirE3"/>
    <property type="match status" value="1"/>
</dbReference>